<feature type="region of interest" description="Disordered" evidence="1">
    <location>
        <begin position="1"/>
        <end position="56"/>
    </location>
</feature>
<comment type="caution">
    <text evidence="2">The sequence shown here is derived from an EMBL/GenBank/DDBJ whole genome shotgun (WGS) entry which is preliminary data.</text>
</comment>
<dbReference type="AlphaFoldDB" id="A0A2K3JUF1"/>
<sequence length="56" mass="6341">MSKSQNKSKGQLVQAQKKQQRPNRALARTEETKIGSGERGSTWQIEERPDDQEAVT</sequence>
<gene>
    <name evidence="2" type="ORF">L195_g058811</name>
</gene>
<name>A0A2K3JUF1_TRIPR</name>
<feature type="compositionally biased region" description="Polar residues" evidence="1">
    <location>
        <begin position="1"/>
        <end position="17"/>
    </location>
</feature>
<feature type="non-terminal residue" evidence="2">
    <location>
        <position position="56"/>
    </location>
</feature>
<dbReference type="Proteomes" id="UP000236291">
    <property type="component" value="Unassembled WGS sequence"/>
</dbReference>
<proteinExistence type="predicted"/>
<reference evidence="2 3" key="2">
    <citation type="journal article" date="2017" name="Front. Plant Sci.">
        <title>Gene Classification and Mining of Molecular Markers Useful in Red Clover (Trifolium pratense) Breeding.</title>
        <authorList>
            <person name="Istvanek J."/>
            <person name="Dluhosova J."/>
            <person name="Dluhos P."/>
            <person name="Patkova L."/>
            <person name="Nedelnik J."/>
            <person name="Repkova J."/>
        </authorList>
    </citation>
    <scope>NUCLEOTIDE SEQUENCE [LARGE SCALE GENOMIC DNA]</scope>
    <source>
        <strain evidence="3">cv. Tatra</strain>
        <tissue evidence="2">Young leaves</tissue>
    </source>
</reference>
<accession>A0A2K3JUF1</accession>
<dbReference type="EMBL" id="ASHM01124497">
    <property type="protein sequence ID" value="PNX57673.1"/>
    <property type="molecule type" value="Genomic_DNA"/>
</dbReference>
<evidence type="ECO:0000313" key="2">
    <source>
        <dbReference type="EMBL" id="PNX57673.1"/>
    </source>
</evidence>
<evidence type="ECO:0000313" key="3">
    <source>
        <dbReference type="Proteomes" id="UP000236291"/>
    </source>
</evidence>
<evidence type="ECO:0000256" key="1">
    <source>
        <dbReference type="SAM" id="MobiDB-lite"/>
    </source>
</evidence>
<protein>
    <submittedName>
        <fullName evidence="2">Uncharacterized protein</fullName>
    </submittedName>
</protein>
<reference evidence="2 3" key="1">
    <citation type="journal article" date="2014" name="Am. J. Bot.">
        <title>Genome assembly and annotation for red clover (Trifolium pratense; Fabaceae).</title>
        <authorList>
            <person name="Istvanek J."/>
            <person name="Jaros M."/>
            <person name="Krenek A."/>
            <person name="Repkova J."/>
        </authorList>
    </citation>
    <scope>NUCLEOTIDE SEQUENCE [LARGE SCALE GENOMIC DNA]</scope>
    <source>
        <strain evidence="3">cv. Tatra</strain>
        <tissue evidence="2">Young leaves</tissue>
    </source>
</reference>
<organism evidence="2 3">
    <name type="scientific">Trifolium pratense</name>
    <name type="common">Red clover</name>
    <dbReference type="NCBI Taxonomy" id="57577"/>
    <lineage>
        <taxon>Eukaryota</taxon>
        <taxon>Viridiplantae</taxon>
        <taxon>Streptophyta</taxon>
        <taxon>Embryophyta</taxon>
        <taxon>Tracheophyta</taxon>
        <taxon>Spermatophyta</taxon>
        <taxon>Magnoliopsida</taxon>
        <taxon>eudicotyledons</taxon>
        <taxon>Gunneridae</taxon>
        <taxon>Pentapetalae</taxon>
        <taxon>rosids</taxon>
        <taxon>fabids</taxon>
        <taxon>Fabales</taxon>
        <taxon>Fabaceae</taxon>
        <taxon>Papilionoideae</taxon>
        <taxon>50 kb inversion clade</taxon>
        <taxon>NPAAA clade</taxon>
        <taxon>Hologalegina</taxon>
        <taxon>IRL clade</taxon>
        <taxon>Trifolieae</taxon>
        <taxon>Trifolium</taxon>
    </lineage>
</organism>